<dbReference type="GO" id="GO:0005634">
    <property type="term" value="C:nucleus"/>
    <property type="evidence" value="ECO:0007669"/>
    <property type="project" value="TreeGrafter"/>
</dbReference>
<dbReference type="SUPFAM" id="SSF52518">
    <property type="entry name" value="Thiamin diphosphate-binding fold (THDP-binding)"/>
    <property type="match status" value="2"/>
</dbReference>
<dbReference type="PIRSF" id="PIRSF036565">
    <property type="entry name" value="Pyruvt_ip_decrb"/>
    <property type="match status" value="1"/>
</dbReference>
<dbReference type="InterPro" id="IPR029061">
    <property type="entry name" value="THDP-binding"/>
</dbReference>
<evidence type="ECO:0000256" key="4">
    <source>
        <dbReference type="ARBA" id="ARBA00013202"/>
    </source>
</evidence>
<dbReference type="FunFam" id="3.40.50.970:FF:000019">
    <property type="entry name" value="Pyruvate decarboxylase isozyme"/>
    <property type="match status" value="1"/>
</dbReference>
<comment type="similarity">
    <text evidence="3 12">Belongs to the TPP enzyme family.</text>
</comment>
<keyword evidence="7" id="KW-0210">Decarboxylase</keyword>
<dbReference type="Pfam" id="PF02775">
    <property type="entry name" value="TPP_enzyme_C"/>
    <property type="match status" value="1"/>
</dbReference>
<dbReference type="InterPro" id="IPR012000">
    <property type="entry name" value="Thiamin_PyroP_enz_cen_dom"/>
</dbReference>
<dbReference type="Pfam" id="PF02776">
    <property type="entry name" value="TPP_enzyme_N"/>
    <property type="match status" value="1"/>
</dbReference>
<reference evidence="17" key="1">
    <citation type="submission" date="2020-06" db="EMBL/GenBank/DDBJ databases">
        <title>A chromosome-scale genome assembly of Talaromyces rugulosus W13939.</title>
        <authorList>
            <person name="Wang B."/>
            <person name="Guo L."/>
            <person name="Ye K."/>
            <person name="Wang L."/>
        </authorList>
    </citation>
    <scope>NUCLEOTIDE SEQUENCE [LARGE SCALE GENOMIC DNA]</scope>
    <source>
        <strain evidence="17">W13939</strain>
    </source>
</reference>
<evidence type="ECO:0000259" key="13">
    <source>
        <dbReference type="Pfam" id="PF00205"/>
    </source>
</evidence>
<evidence type="ECO:0000313" key="16">
    <source>
        <dbReference type="EMBL" id="QKX57506.1"/>
    </source>
</evidence>
<dbReference type="GeneID" id="55992121"/>
<evidence type="ECO:0000256" key="3">
    <source>
        <dbReference type="ARBA" id="ARBA00007812"/>
    </source>
</evidence>
<dbReference type="PANTHER" id="PTHR43452:SF11">
    <property type="entry name" value="PYRUVATE DECARBOXYLASE"/>
    <property type="match status" value="1"/>
</dbReference>
<dbReference type="Proteomes" id="UP000509510">
    <property type="component" value="Chromosome II"/>
</dbReference>
<evidence type="ECO:0000256" key="1">
    <source>
        <dbReference type="ARBA" id="ARBA00001041"/>
    </source>
</evidence>
<keyword evidence="6 11" id="KW-0479">Metal-binding</keyword>
<dbReference type="EC" id="4.1.1.1" evidence="4"/>
<dbReference type="FunFam" id="3.40.50.970:FF:000024">
    <property type="entry name" value="Pyruvate decarboxylase isozyme"/>
    <property type="match status" value="1"/>
</dbReference>
<dbReference type="GO" id="GO:0000287">
    <property type="term" value="F:magnesium ion binding"/>
    <property type="evidence" value="ECO:0007669"/>
    <property type="project" value="InterPro"/>
</dbReference>
<dbReference type="InterPro" id="IPR029035">
    <property type="entry name" value="DHS-like_NAD/FAD-binding_dom"/>
</dbReference>
<comment type="cofactor">
    <cofactor evidence="2">
        <name>thiamine diphosphate</name>
        <dbReference type="ChEBI" id="CHEBI:58937"/>
    </cofactor>
</comment>
<feature type="binding site" evidence="11">
    <location>
        <position position="490"/>
    </location>
    <ligand>
        <name>Mg(2+)</name>
        <dbReference type="ChEBI" id="CHEBI:18420"/>
    </ligand>
</feature>
<feature type="binding site" evidence="11">
    <location>
        <position position="492"/>
    </location>
    <ligand>
        <name>Mg(2+)</name>
        <dbReference type="ChEBI" id="CHEBI:18420"/>
    </ligand>
</feature>
<dbReference type="GO" id="GO:0030976">
    <property type="term" value="F:thiamine pyrophosphate binding"/>
    <property type="evidence" value="ECO:0007669"/>
    <property type="project" value="InterPro"/>
</dbReference>
<dbReference type="GO" id="GO:0005829">
    <property type="term" value="C:cytosol"/>
    <property type="evidence" value="ECO:0007669"/>
    <property type="project" value="TreeGrafter"/>
</dbReference>
<keyword evidence="17" id="KW-1185">Reference proteome</keyword>
<dbReference type="InterPro" id="IPR047214">
    <property type="entry name" value="TPP_PDC_IPDC"/>
</dbReference>
<comment type="cofactor">
    <cofactor evidence="11">
        <name>Mg(2+)</name>
        <dbReference type="ChEBI" id="CHEBI:18420"/>
    </cofactor>
    <text evidence="11">Binds 1 Mg(2+) per subunit.</text>
</comment>
<dbReference type="InterPro" id="IPR012110">
    <property type="entry name" value="PDC/IPDC-like"/>
</dbReference>
<evidence type="ECO:0000256" key="10">
    <source>
        <dbReference type="ARBA" id="ARBA00023239"/>
    </source>
</evidence>
<evidence type="ECO:0000256" key="8">
    <source>
        <dbReference type="ARBA" id="ARBA00022842"/>
    </source>
</evidence>
<dbReference type="Gene3D" id="3.40.50.1220">
    <property type="entry name" value="TPP-binding domain"/>
    <property type="match status" value="1"/>
</dbReference>
<organism evidence="16 17">
    <name type="scientific">Talaromyces rugulosus</name>
    <name type="common">Penicillium rugulosum</name>
    <dbReference type="NCBI Taxonomy" id="121627"/>
    <lineage>
        <taxon>Eukaryota</taxon>
        <taxon>Fungi</taxon>
        <taxon>Dikarya</taxon>
        <taxon>Ascomycota</taxon>
        <taxon>Pezizomycotina</taxon>
        <taxon>Eurotiomycetes</taxon>
        <taxon>Eurotiomycetidae</taxon>
        <taxon>Eurotiales</taxon>
        <taxon>Trichocomaceae</taxon>
        <taxon>Talaromyces</taxon>
        <taxon>Talaromyces sect. Islandici</taxon>
    </lineage>
</organism>
<evidence type="ECO:0000259" key="14">
    <source>
        <dbReference type="Pfam" id="PF02775"/>
    </source>
</evidence>
<dbReference type="Gene3D" id="3.40.50.970">
    <property type="match status" value="2"/>
</dbReference>
<dbReference type="InterPro" id="IPR011766">
    <property type="entry name" value="TPP_enzyme_TPP-bd"/>
</dbReference>
<evidence type="ECO:0000259" key="15">
    <source>
        <dbReference type="Pfam" id="PF02776"/>
    </source>
</evidence>
<keyword evidence="9 12" id="KW-0786">Thiamine pyrophosphate</keyword>
<evidence type="ECO:0000256" key="2">
    <source>
        <dbReference type="ARBA" id="ARBA00001964"/>
    </source>
</evidence>
<dbReference type="RefSeq" id="XP_035343684.1">
    <property type="nucleotide sequence ID" value="XM_035487791.1"/>
</dbReference>
<evidence type="ECO:0000256" key="5">
    <source>
        <dbReference type="ARBA" id="ARBA00014422"/>
    </source>
</evidence>
<dbReference type="GO" id="GO:0000949">
    <property type="term" value="P:aromatic amino acid family catabolic process to alcohol via Ehrlich pathway"/>
    <property type="evidence" value="ECO:0007669"/>
    <property type="project" value="TreeGrafter"/>
</dbReference>
<dbReference type="PANTHER" id="PTHR43452">
    <property type="entry name" value="PYRUVATE DECARBOXYLASE"/>
    <property type="match status" value="1"/>
</dbReference>
<protein>
    <recommendedName>
        <fullName evidence="5">Pyruvate decarboxylase</fullName>
        <ecNumber evidence="4">4.1.1.1</ecNumber>
    </recommendedName>
</protein>
<keyword evidence="8 11" id="KW-0460">Magnesium</keyword>
<evidence type="ECO:0000256" key="11">
    <source>
        <dbReference type="PIRSR" id="PIRSR036565-2"/>
    </source>
</evidence>
<evidence type="ECO:0000313" key="17">
    <source>
        <dbReference type="Proteomes" id="UP000509510"/>
    </source>
</evidence>
<evidence type="ECO:0000256" key="12">
    <source>
        <dbReference type="RuleBase" id="RU362132"/>
    </source>
</evidence>
<feature type="domain" description="Thiamine pyrophosphate enzyme N-terminal TPP-binding" evidence="15">
    <location>
        <begin position="14"/>
        <end position="117"/>
    </location>
</feature>
<dbReference type="CDD" id="cd07038">
    <property type="entry name" value="TPP_PYR_PDC_IPDC_like"/>
    <property type="match status" value="1"/>
</dbReference>
<dbReference type="AlphaFoldDB" id="A0A7H8QUP1"/>
<dbReference type="InterPro" id="IPR047213">
    <property type="entry name" value="TPP_PYR_PDC_IPDC-like"/>
</dbReference>
<evidence type="ECO:0000256" key="9">
    <source>
        <dbReference type="ARBA" id="ARBA00023052"/>
    </source>
</evidence>
<name>A0A7H8QUP1_TALRU</name>
<accession>A0A7H8QUP1</accession>
<dbReference type="OrthoDB" id="3970464at2759"/>
<evidence type="ECO:0000256" key="6">
    <source>
        <dbReference type="ARBA" id="ARBA00022723"/>
    </source>
</evidence>
<feature type="domain" description="Thiamine pyrophosphate enzyme TPP-binding" evidence="14">
    <location>
        <begin position="416"/>
        <end position="560"/>
    </location>
</feature>
<feature type="domain" description="Thiamine pyrophosphate enzyme central" evidence="13">
    <location>
        <begin position="208"/>
        <end position="322"/>
    </location>
</feature>
<feature type="binding site" evidence="11">
    <location>
        <position position="463"/>
    </location>
    <ligand>
        <name>Mg(2+)</name>
        <dbReference type="ChEBI" id="CHEBI:18420"/>
    </ligand>
</feature>
<comment type="catalytic activity">
    <reaction evidence="1">
        <text>a 2-oxocarboxylate + H(+) = an aldehyde + CO2</text>
        <dbReference type="Rhea" id="RHEA:11628"/>
        <dbReference type="ChEBI" id="CHEBI:15378"/>
        <dbReference type="ChEBI" id="CHEBI:16526"/>
        <dbReference type="ChEBI" id="CHEBI:17478"/>
        <dbReference type="ChEBI" id="CHEBI:35179"/>
        <dbReference type="EC" id="4.1.1.1"/>
    </reaction>
</comment>
<dbReference type="CDD" id="cd02005">
    <property type="entry name" value="TPP_PDC_IPDC"/>
    <property type="match status" value="1"/>
</dbReference>
<gene>
    <name evidence="16" type="ORF">TRUGW13939_04620</name>
</gene>
<sequence length="588" mass="65941">MIEYHGYHGGQVYLAEYLFTRLYQVGVRSVHGVPGDYNLTSLDFIEPAGLHWVGNANELNAGYAADGYGRINGISALVTAFGVGELSALNAIGGAFAERVPVVHVVGTPATHAQNSQSILHHSLGDGNFRVFARIYKDFTCAQANLTNPKTAPEEIDRVILQCLKQSRPVYIELPTDLVKAKVYSHRLNQSLKVLLIENCPNIEEDLIKELCQRIQNTRRPSFIVDGFTRQADMLEEMNKFIYITGYPTYVTPSGKGRVNESFPNFRGTYMGSVGKDVHVEWVNSCDLVIRFGPLDADTNTYGFTTLTNRKITIDINETSINMQGVLYDNLNTKILLQKLFAMVYHLGRSSLLEPYPKLGNPRRDRIQSLLPPMEDGLIEQKTFWTRISDFLKPNDVILTETGTPSSGGQDLILPPATTMINSAIWLSIGYTLAASVGVALAQRDLVAEKKRPEGRTIVFQGDGSFQMTAQSISDVFRNRLNLTIFLINNDGYTIERHIHGMTAGYNDVHPWNYLDAPHFFGAPEDYPVFTRRVVNWGELRDVMKEKQLIEGKGFNMVEVVMGQQDAPESLRGLVRLVCERDGEWEEY</sequence>
<keyword evidence="10" id="KW-0456">Lyase</keyword>
<dbReference type="SUPFAM" id="SSF52467">
    <property type="entry name" value="DHS-like NAD/FAD-binding domain"/>
    <property type="match status" value="1"/>
</dbReference>
<dbReference type="Pfam" id="PF00205">
    <property type="entry name" value="TPP_enzyme_M"/>
    <property type="match status" value="1"/>
</dbReference>
<dbReference type="GO" id="GO:0004737">
    <property type="term" value="F:pyruvate decarboxylase activity"/>
    <property type="evidence" value="ECO:0007669"/>
    <property type="project" value="UniProtKB-EC"/>
</dbReference>
<dbReference type="KEGG" id="trg:TRUGW13939_04620"/>
<proteinExistence type="inferred from homology"/>
<dbReference type="EMBL" id="CP055899">
    <property type="protein sequence ID" value="QKX57506.1"/>
    <property type="molecule type" value="Genomic_DNA"/>
</dbReference>
<dbReference type="InterPro" id="IPR012001">
    <property type="entry name" value="Thiamin_PyroP_enz_TPP-bd_dom"/>
</dbReference>
<evidence type="ECO:0000256" key="7">
    <source>
        <dbReference type="ARBA" id="ARBA00022793"/>
    </source>
</evidence>